<dbReference type="AlphaFoldDB" id="A0AA35XDC4"/>
<dbReference type="Proteomes" id="UP001174909">
    <property type="component" value="Unassembled WGS sequence"/>
</dbReference>
<protein>
    <submittedName>
        <fullName evidence="1">Uncharacterized protein</fullName>
    </submittedName>
</protein>
<accession>A0AA35XDC4</accession>
<comment type="caution">
    <text evidence="1">The sequence shown here is derived from an EMBL/GenBank/DDBJ whole genome shotgun (WGS) entry which is preliminary data.</text>
</comment>
<evidence type="ECO:0000313" key="2">
    <source>
        <dbReference type="Proteomes" id="UP001174909"/>
    </source>
</evidence>
<evidence type="ECO:0000313" key="1">
    <source>
        <dbReference type="EMBL" id="CAI8046677.1"/>
    </source>
</evidence>
<keyword evidence="2" id="KW-1185">Reference proteome</keyword>
<gene>
    <name evidence="1" type="ORF">GBAR_LOCUS25809</name>
</gene>
<name>A0AA35XDC4_GEOBA</name>
<organism evidence="1 2">
    <name type="scientific">Geodia barretti</name>
    <name type="common">Barrett's horny sponge</name>
    <dbReference type="NCBI Taxonomy" id="519541"/>
    <lineage>
        <taxon>Eukaryota</taxon>
        <taxon>Metazoa</taxon>
        <taxon>Porifera</taxon>
        <taxon>Demospongiae</taxon>
        <taxon>Heteroscleromorpha</taxon>
        <taxon>Tetractinellida</taxon>
        <taxon>Astrophorina</taxon>
        <taxon>Geodiidae</taxon>
        <taxon>Geodia</taxon>
    </lineage>
</organism>
<sequence>MCLQALDLTQRNAGYTSLEHSVPVLCFGEGKDMELSLCTESNSLPLATQVIQFGQFWRLKRVGQARAIFPVSLDQVESSQSKTLTLKIQQAGSQLLHETNFVLAD</sequence>
<dbReference type="EMBL" id="CASHTH010003580">
    <property type="protein sequence ID" value="CAI8046677.1"/>
    <property type="molecule type" value="Genomic_DNA"/>
</dbReference>
<proteinExistence type="predicted"/>
<reference evidence="1" key="1">
    <citation type="submission" date="2023-03" db="EMBL/GenBank/DDBJ databases">
        <authorList>
            <person name="Steffen K."/>
            <person name="Cardenas P."/>
        </authorList>
    </citation>
    <scope>NUCLEOTIDE SEQUENCE</scope>
</reference>